<keyword evidence="4 6" id="KW-0472">Membrane</keyword>
<name>A0ABD2NUS6_9CUCU</name>
<dbReference type="PANTHER" id="PTHR47154">
    <property type="entry name" value="G-PROTEIN COUPLED RECEPTOR MTH-RELATED"/>
    <property type="match status" value="1"/>
</dbReference>
<feature type="transmembrane region" description="Helical" evidence="6">
    <location>
        <begin position="356"/>
        <end position="376"/>
    </location>
</feature>
<evidence type="ECO:0000256" key="3">
    <source>
        <dbReference type="ARBA" id="ARBA00022989"/>
    </source>
</evidence>
<feature type="domain" description="G-protein coupled receptors family 2 profile 2" evidence="8">
    <location>
        <begin position="319"/>
        <end position="605"/>
    </location>
</feature>
<feature type="transmembrane region" description="Helical" evidence="6">
    <location>
        <begin position="584"/>
        <end position="603"/>
    </location>
</feature>
<evidence type="ECO:0000256" key="1">
    <source>
        <dbReference type="ARBA" id="ARBA00004141"/>
    </source>
</evidence>
<evidence type="ECO:0000313" key="9">
    <source>
        <dbReference type="EMBL" id="KAL3282448.1"/>
    </source>
</evidence>
<gene>
    <name evidence="9" type="ORF">HHI36_005634</name>
</gene>
<evidence type="ECO:0000256" key="6">
    <source>
        <dbReference type="SAM" id="Phobius"/>
    </source>
</evidence>
<evidence type="ECO:0000256" key="2">
    <source>
        <dbReference type="ARBA" id="ARBA00022692"/>
    </source>
</evidence>
<evidence type="ECO:0000256" key="4">
    <source>
        <dbReference type="ARBA" id="ARBA00023136"/>
    </source>
</evidence>
<reference evidence="9 10" key="1">
    <citation type="journal article" date="2021" name="BMC Biol.">
        <title>Horizontally acquired antibacterial genes associated with adaptive radiation of ladybird beetles.</title>
        <authorList>
            <person name="Li H.S."/>
            <person name="Tang X.F."/>
            <person name="Huang Y.H."/>
            <person name="Xu Z.Y."/>
            <person name="Chen M.L."/>
            <person name="Du X.Y."/>
            <person name="Qiu B.Y."/>
            <person name="Chen P.T."/>
            <person name="Zhang W."/>
            <person name="Slipinski A."/>
            <person name="Escalona H.E."/>
            <person name="Waterhouse R.M."/>
            <person name="Zwick A."/>
            <person name="Pang H."/>
        </authorList>
    </citation>
    <scope>NUCLEOTIDE SEQUENCE [LARGE SCALE GENOMIC DNA]</scope>
    <source>
        <strain evidence="9">SYSU2018</strain>
    </source>
</reference>
<feature type="transmembrane region" description="Helical" evidence="6">
    <location>
        <begin position="325"/>
        <end position="344"/>
    </location>
</feature>
<dbReference type="SUPFAM" id="SSF81321">
    <property type="entry name" value="Family A G protein-coupled receptor-like"/>
    <property type="match status" value="1"/>
</dbReference>
<feature type="chain" id="PRO_5044809047" description="G-protein coupled receptors family 2 profile 2 domain-containing protein" evidence="7">
    <location>
        <begin position="21"/>
        <end position="647"/>
    </location>
</feature>
<dbReference type="Proteomes" id="UP001516400">
    <property type="component" value="Unassembled WGS sequence"/>
</dbReference>
<dbReference type="InterPro" id="IPR017981">
    <property type="entry name" value="GPCR_2-like_7TM"/>
</dbReference>
<feature type="transmembrane region" description="Helical" evidence="6">
    <location>
        <begin position="544"/>
        <end position="564"/>
    </location>
</feature>
<sequence length="647" mass="74673">MKQEITFLIILLFNIPLISGNRHVKCCKSNQRIIEQNSAYKCDNNTNKRIQDNFKNTNFLSSNSTGTCIELYSDNKVAIFSVDGPIKNISIKQNIELEYFPKCCPVGYTYNTTLHSCTNGGNSDILNKFLKNDFIEIGLVKCEIISDEISNSADDIRINENQITFLKDGRTIQNGRYCIDATSDKKLVIRTCEENSEICKKIRCIHKCCNDGQSFINGPNCVDTLRYGVNLHASNSIEEPDEPFAIIHGFGSGLYVLNENKYNFTVDKSGAYISYQNKTESFKYHSVLERSYCMEYAQKGEMNKYALFAEPSKPKLETKFAVTRWVKILSCIFLILTICVYLLLPKMRNLFGKILLSYSVSTLLFFFLLSFSQFYYNTTSNEVCRIMGFSSVLASIWSFTWLHIMCIDIWFSFGTPRTLTGPLQKNEWKRFIQYSLYGWLLPALWVLMIVLFNITSILPNRIHPYVGNFKCYLENNDTQPGNYAYLLFITLPLLVQQIINSILFIKTIMYCLKVKAEIEKMNDARKQTDYNAGKERSQEYYNVIFCRLGLIMKLAVIMGVSFLFETISSMYNFQKYTVTSYIEVVWDTINCLQGVFIFIIFICKKKVYDSICERIPILKPRKTSVSSSATTQVSMHHIEDNKREKTP</sequence>
<organism evidence="9 10">
    <name type="scientific">Cryptolaemus montrouzieri</name>
    <dbReference type="NCBI Taxonomy" id="559131"/>
    <lineage>
        <taxon>Eukaryota</taxon>
        <taxon>Metazoa</taxon>
        <taxon>Ecdysozoa</taxon>
        <taxon>Arthropoda</taxon>
        <taxon>Hexapoda</taxon>
        <taxon>Insecta</taxon>
        <taxon>Pterygota</taxon>
        <taxon>Neoptera</taxon>
        <taxon>Endopterygota</taxon>
        <taxon>Coleoptera</taxon>
        <taxon>Polyphaga</taxon>
        <taxon>Cucujiformia</taxon>
        <taxon>Coccinelloidea</taxon>
        <taxon>Coccinellidae</taxon>
        <taxon>Scymninae</taxon>
        <taxon>Scymnini</taxon>
        <taxon>Cryptolaemus</taxon>
    </lineage>
</organism>
<feature type="region of interest" description="Disordered" evidence="5">
    <location>
        <begin position="628"/>
        <end position="647"/>
    </location>
</feature>
<evidence type="ECO:0000256" key="5">
    <source>
        <dbReference type="SAM" id="MobiDB-lite"/>
    </source>
</evidence>
<dbReference type="PROSITE" id="PS50261">
    <property type="entry name" value="G_PROTEIN_RECEP_F2_4"/>
    <property type="match status" value="1"/>
</dbReference>
<dbReference type="GO" id="GO:0016020">
    <property type="term" value="C:membrane"/>
    <property type="evidence" value="ECO:0007669"/>
    <property type="project" value="UniProtKB-SubCell"/>
</dbReference>
<protein>
    <recommendedName>
        <fullName evidence="8">G-protein coupled receptors family 2 profile 2 domain-containing protein</fullName>
    </recommendedName>
</protein>
<dbReference type="PANTHER" id="PTHR47154:SF2">
    <property type="entry name" value="G-PROTEIN COUPLED RECEPTOR MTH-RELATED"/>
    <property type="match status" value="1"/>
</dbReference>
<dbReference type="CDD" id="cd15039">
    <property type="entry name" value="7tmB3_Methuselah-like"/>
    <property type="match status" value="1"/>
</dbReference>
<comment type="subcellular location">
    <subcellularLocation>
        <location evidence="1">Membrane</location>
        <topology evidence="1">Multi-pass membrane protein</topology>
    </subcellularLocation>
</comment>
<feature type="signal peptide" evidence="7">
    <location>
        <begin position="1"/>
        <end position="20"/>
    </location>
</feature>
<evidence type="ECO:0000259" key="8">
    <source>
        <dbReference type="PROSITE" id="PS50261"/>
    </source>
</evidence>
<keyword evidence="7" id="KW-0732">Signal</keyword>
<accession>A0ABD2NUS6</accession>
<evidence type="ECO:0000313" key="10">
    <source>
        <dbReference type="Proteomes" id="UP001516400"/>
    </source>
</evidence>
<keyword evidence="2 6" id="KW-0812">Transmembrane</keyword>
<keyword evidence="10" id="KW-1185">Reference proteome</keyword>
<comment type="caution">
    <text evidence="9">The sequence shown here is derived from an EMBL/GenBank/DDBJ whole genome shotgun (WGS) entry which is preliminary data.</text>
</comment>
<proteinExistence type="predicted"/>
<evidence type="ECO:0000256" key="7">
    <source>
        <dbReference type="SAM" id="SignalP"/>
    </source>
</evidence>
<dbReference type="EMBL" id="JABFTP020000144">
    <property type="protein sequence ID" value="KAL3282448.1"/>
    <property type="molecule type" value="Genomic_DNA"/>
</dbReference>
<dbReference type="Gene3D" id="1.20.1070.10">
    <property type="entry name" value="Rhodopsin 7-helix transmembrane proteins"/>
    <property type="match status" value="1"/>
</dbReference>
<feature type="transmembrane region" description="Helical" evidence="6">
    <location>
        <begin position="388"/>
        <end position="413"/>
    </location>
</feature>
<keyword evidence="3 6" id="KW-1133">Transmembrane helix</keyword>
<dbReference type="InterPro" id="IPR051384">
    <property type="entry name" value="Mth_GPCR"/>
</dbReference>
<feature type="compositionally biased region" description="Basic and acidic residues" evidence="5">
    <location>
        <begin position="636"/>
        <end position="647"/>
    </location>
</feature>
<feature type="transmembrane region" description="Helical" evidence="6">
    <location>
        <begin position="434"/>
        <end position="458"/>
    </location>
</feature>
<dbReference type="AlphaFoldDB" id="A0ABD2NUS6"/>
<feature type="transmembrane region" description="Helical" evidence="6">
    <location>
        <begin position="483"/>
        <end position="505"/>
    </location>
</feature>